<keyword evidence="8" id="KW-1133">Transmembrane helix</keyword>
<evidence type="ECO:0000256" key="2">
    <source>
        <dbReference type="ARBA" id="ARBA00012438"/>
    </source>
</evidence>
<dbReference type="PANTHER" id="PTHR43065:SF46">
    <property type="entry name" value="C4-DICARBOXYLATE TRANSPORT SENSOR PROTEIN DCTB"/>
    <property type="match status" value="1"/>
</dbReference>
<dbReference type="GO" id="GO:0000160">
    <property type="term" value="P:phosphorelay signal transduction system"/>
    <property type="evidence" value="ECO:0007669"/>
    <property type="project" value="UniProtKB-KW"/>
</dbReference>
<dbReference type="PROSITE" id="PS50112">
    <property type="entry name" value="PAS"/>
    <property type="match status" value="1"/>
</dbReference>
<dbReference type="EC" id="2.7.13.3" evidence="2"/>
<dbReference type="PROSITE" id="PS50109">
    <property type="entry name" value="HIS_KIN"/>
    <property type="match status" value="1"/>
</dbReference>
<keyword evidence="6 11" id="KW-0067">ATP-binding</keyword>
<evidence type="ECO:0000256" key="8">
    <source>
        <dbReference type="SAM" id="Phobius"/>
    </source>
</evidence>
<dbReference type="InterPro" id="IPR003594">
    <property type="entry name" value="HATPase_dom"/>
</dbReference>
<evidence type="ECO:0000256" key="1">
    <source>
        <dbReference type="ARBA" id="ARBA00000085"/>
    </source>
</evidence>
<evidence type="ECO:0000256" key="6">
    <source>
        <dbReference type="ARBA" id="ARBA00022840"/>
    </source>
</evidence>
<evidence type="ECO:0000313" key="11">
    <source>
        <dbReference type="EMBL" id="HIY89374.1"/>
    </source>
</evidence>
<proteinExistence type="predicted"/>
<feature type="domain" description="Histidine kinase" evidence="9">
    <location>
        <begin position="236"/>
        <end position="449"/>
    </location>
</feature>
<dbReference type="GO" id="GO:0004673">
    <property type="term" value="F:protein histidine kinase activity"/>
    <property type="evidence" value="ECO:0007669"/>
    <property type="project" value="UniProtKB-EC"/>
</dbReference>
<evidence type="ECO:0000256" key="5">
    <source>
        <dbReference type="ARBA" id="ARBA00022777"/>
    </source>
</evidence>
<dbReference type="Proteomes" id="UP000886851">
    <property type="component" value="Unassembled WGS sequence"/>
</dbReference>
<evidence type="ECO:0000259" key="10">
    <source>
        <dbReference type="PROSITE" id="PS50112"/>
    </source>
</evidence>
<evidence type="ECO:0000256" key="7">
    <source>
        <dbReference type="ARBA" id="ARBA00023012"/>
    </source>
</evidence>
<organism evidence="11 12">
    <name type="scientific">Candidatus Bacteroides pullicola</name>
    <dbReference type="NCBI Taxonomy" id="2838475"/>
    <lineage>
        <taxon>Bacteria</taxon>
        <taxon>Pseudomonadati</taxon>
        <taxon>Bacteroidota</taxon>
        <taxon>Bacteroidia</taxon>
        <taxon>Bacteroidales</taxon>
        <taxon>Bacteroidaceae</taxon>
        <taxon>Bacteroides</taxon>
    </lineage>
</organism>
<dbReference type="PRINTS" id="PR00344">
    <property type="entry name" value="BCTRLSENSOR"/>
</dbReference>
<feature type="transmembrane region" description="Helical" evidence="8">
    <location>
        <begin position="12"/>
        <end position="34"/>
    </location>
</feature>
<dbReference type="Pfam" id="PF02518">
    <property type="entry name" value="HATPase_c"/>
    <property type="match status" value="1"/>
</dbReference>
<name>A0A9D1ZKQ4_9BACE</name>
<accession>A0A9D1ZKQ4</accession>
<dbReference type="InterPro" id="IPR036890">
    <property type="entry name" value="HATPase_C_sf"/>
</dbReference>
<feature type="domain" description="PAS" evidence="10">
    <location>
        <begin position="117"/>
        <end position="155"/>
    </location>
</feature>
<dbReference type="InterPro" id="IPR000014">
    <property type="entry name" value="PAS"/>
</dbReference>
<dbReference type="GO" id="GO:0005524">
    <property type="term" value="F:ATP binding"/>
    <property type="evidence" value="ECO:0007669"/>
    <property type="project" value="UniProtKB-KW"/>
</dbReference>
<keyword evidence="7" id="KW-0902">Two-component regulatory system</keyword>
<reference evidence="11" key="1">
    <citation type="journal article" date="2021" name="PeerJ">
        <title>Extensive microbial diversity within the chicken gut microbiome revealed by metagenomics and culture.</title>
        <authorList>
            <person name="Gilroy R."/>
            <person name="Ravi A."/>
            <person name="Getino M."/>
            <person name="Pursley I."/>
            <person name="Horton D.L."/>
            <person name="Alikhan N.F."/>
            <person name="Baker D."/>
            <person name="Gharbi K."/>
            <person name="Hall N."/>
            <person name="Watson M."/>
            <person name="Adriaenssens E.M."/>
            <person name="Foster-Nyarko E."/>
            <person name="Jarju S."/>
            <person name="Secka A."/>
            <person name="Antonio M."/>
            <person name="Oren A."/>
            <person name="Chaudhuri R.R."/>
            <person name="La Ragione R."/>
            <person name="Hildebrand F."/>
            <person name="Pallen M.J."/>
        </authorList>
    </citation>
    <scope>NUCLEOTIDE SEQUENCE</scope>
    <source>
        <strain evidence="11">Gambia2-208</strain>
    </source>
</reference>
<dbReference type="PANTHER" id="PTHR43065">
    <property type="entry name" value="SENSOR HISTIDINE KINASE"/>
    <property type="match status" value="1"/>
</dbReference>
<dbReference type="SUPFAM" id="SSF55874">
    <property type="entry name" value="ATPase domain of HSP90 chaperone/DNA topoisomerase II/histidine kinase"/>
    <property type="match status" value="1"/>
</dbReference>
<evidence type="ECO:0000256" key="4">
    <source>
        <dbReference type="ARBA" id="ARBA00022741"/>
    </source>
</evidence>
<evidence type="ECO:0000256" key="3">
    <source>
        <dbReference type="ARBA" id="ARBA00022679"/>
    </source>
</evidence>
<evidence type="ECO:0000259" key="9">
    <source>
        <dbReference type="PROSITE" id="PS50109"/>
    </source>
</evidence>
<dbReference type="EMBL" id="DXCV01000083">
    <property type="protein sequence ID" value="HIY89374.1"/>
    <property type="molecule type" value="Genomic_DNA"/>
</dbReference>
<keyword evidence="8" id="KW-0472">Membrane</keyword>
<protein>
    <recommendedName>
        <fullName evidence="2">histidine kinase</fullName>
        <ecNumber evidence="2">2.7.13.3</ecNumber>
    </recommendedName>
</protein>
<dbReference type="InterPro" id="IPR004358">
    <property type="entry name" value="Sig_transdc_His_kin-like_C"/>
</dbReference>
<keyword evidence="4" id="KW-0547">Nucleotide-binding</keyword>
<dbReference type="Gene3D" id="3.30.565.10">
    <property type="entry name" value="Histidine kinase-like ATPase, C-terminal domain"/>
    <property type="match status" value="1"/>
</dbReference>
<dbReference type="SMART" id="SM00387">
    <property type="entry name" value="HATPase_c"/>
    <property type="match status" value="1"/>
</dbReference>
<reference evidence="11" key="2">
    <citation type="submission" date="2021-04" db="EMBL/GenBank/DDBJ databases">
        <authorList>
            <person name="Gilroy R."/>
        </authorList>
    </citation>
    <scope>NUCLEOTIDE SEQUENCE</scope>
    <source>
        <strain evidence="11">Gambia2-208</strain>
    </source>
</reference>
<comment type="caution">
    <text evidence="11">The sequence shown here is derived from an EMBL/GenBank/DDBJ whole genome shotgun (WGS) entry which is preliminary data.</text>
</comment>
<dbReference type="AlphaFoldDB" id="A0A9D1ZKQ4"/>
<keyword evidence="5" id="KW-0418">Kinase</keyword>
<evidence type="ECO:0000313" key="12">
    <source>
        <dbReference type="Proteomes" id="UP000886851"/>
    </source>
</evidence>
<gene>
    <name evidence="11" type="ORF">H9824_11830</name>
</gene>
<sequence>MNRPFIRYTSLLVLISLAAGYAWTLTALGLSFPLGNSHPLPWAVVLTLCLAFPAWQLHRLLHRHARKVLFLLDAIENNDYAVHFPEEMPDAESNLVNRALNRIAHILYKVKSETVQQEKYYELILECVNTGIIVLNDNGAVYQKNSEALRLLGLSVFTHVRQLDHIDPKLTERFSACRTGDSFQFPLSNERGSLNLFVRVSDITIHDEHLRILTLNDINNELDEKEIDSWMSLTRVLTHEIMNNVTPITSLSDTLLTLTAQGAPQEEIRNGLKTISQTGKGLLAFVESYRKFTHIPTPVPTLFYVKGFLQRMMELARHQYPDAPIQFKCEVSPDDLILHADENLIGQVVTNLLKNAIQAIESDSTRGDTEGHITLHAYCDESEAVVIEVSNDGPAIPPEIAEHIFIPFFTTRTGGSGIGLSISRQIMRLSNGSIALLPGEPTTFILKFE</sequence>
<keyword evidence="8" id="KW-0812">Transmembrane</keyword>
<comment type="catalytic activity">
    <reaction evidence="1">
        <text>ATP + protein L-histidine = ADP + protein N-phospho-L-histidine.</text>
        <dbReference type="EC" id="2.7.13.3"/>
    </reaction>
</comment>
<keyword evidence="3" id="KW-0808">Transferase</keyword>
<dbReference type="InterPro" id="IPR005467">
    <property type="entry name" value="His_kinase_dom"/>
</dbReference>